<evidence type="ECO:0000313" key="1">
    <source>
        <dbReference type="EMBL" id="GGI66014.1"/>
    </source>
</evidence>
<dbReference type="SUPFAM" id="SSF141571">
    <property type="entry name" value="Pentapeptide repeat-like"/>
    <property type="match status" value="1"/>
</dbReference>
<proteinExistence type="predicted"/>
<dbReference type="EMBL" id="BMDT01000007">
    <property type="protein sequence ID" value="GGI66014.1"/>
    <property type="molecule type" value="Genomic_DNA"/>
</dbReference>
<protein>
    <recommendedName>
        <fullName evidence="3">Quinolone resistance protein</fullName>
    </recommendedName>
</protein>
<dbReference type="InterPro" id="IPR052949">
    <property type="entry name" value="PA_immunity-related"/>
</dbReference>
<dbReference type="Pfam" id="PF13599">
    <property type="entry name" value="Pentapeptide_4"/>
    <property type="match status" value="1"/>
</dbReference>
<keyword evidence="2" id="KW-1185">Reference proteome</keyword>
<organism evidence="1 2">
    <name type="scientific">Enterococcus alcedinis</name>
    <dbReference type="NCBI Taxonomy" id="1274384"/>
    <lineage>
        <taxon>Bacteria</taxon>
        <taxon>Bacillati</taxon>
        <taxon>Bacillota</taxon>
        <taxon>Bacilli</taxon>
        <taxon>Lactobacillales</taxon>
        <taxon>Enterococcaceae</taxon>
        <taxon>Enterococcus</taxon>
    </lineage>
</organism>
<dbReference type="AlphaFoldDB" id="A0A917JIJ9"/>
<evidence type="ECO:0000313" key="2">
    <source>
        <dbReference type="Proteomes" id="UP000622610"/>
    </source>
</evidence>
<dbReference type="Proteomes" id="UP000622610">
    <property type="component" value="Unassembled WGS sequence"/>
</dbReference>
<comment type="caution">
    <text evidence="1">The sequence shown here is derived from an EMBL/GenBank/DDBJ whole genome shotgun (WGS) entry which is preliminary data.</text>
</comment>
<sequence length="196" mass="22654">MIEGETLSLDAVEAGRHYKNCYFSSASQPIRLSDVTFERCEFQQTDFENSEWLDCRLIHLNLSNHSLNNSVFYRCVFEKCQLTGTNFYFNHWKNNQVIESKANYLNLSESALENCSFTDCFLQESYFQSVKIKKKLAFIRCELEEADFFDTPLKGVDFSKSIFSNLRVSPNQLKGCIINPYQAASLIQLLGVKIND</sequence>
<reference evidence="1" key="1">
    <citation type="journal article" date="2014" name="Int. J. Syst. Evol. Microbiol.">
        <title>Complete genome sequence of Corynebacterium casei LMG S-19264T (=DSM 44701T), isolated from a smear-ripened cheese.</title>
        <authorList>
            <consortium name="US DOE Joint Genome Institute (JGI-PGF)"/>
            <person name="Walter F."/>
            <person name="Albersmeier A."/>
            <person name="Kalinowski J."/>
            <person name="Ruckert C."/>
        </authorList>
    </citation>
    <scope>NUCLEOTIDE SEQUENCE</scope>
    <source>
        <strain evidence="1">CCM 8433</strain>
    </source>
</reference>
<dbReference type="InterPro" id="IPR001646">
    <property type="entry name" value="5peptide_repeat"/>
</dbReference>
<name>A0A917JIJ9_9ENTE</name>
<dbReference type="PANTHER" id="PTHR42999">
    <property type="entry name" value="ANTIBIOTIC RESISTANCE PROTEIN MCBG"/>
    <property type="match status" value="1"/>
</dbReference>
<dbReference type="Gene3D" id="2.160.20.80">
    <property type="entry name" value="E3 ubiquitin-protein ligase SopA"/>
    <property type="match status" value="1"/>
</dbReference>
<accession>A0A917JIJ9</accession>
<dbReference type="PANTHER" id="PTHR42999:SF1">
    <property type="entry name" value="PENTAPEPTIDE REPEAT-CONTAINING PROTEIN"/>
    <property type="match status" value="1"/>
</dbReference>
<evidence type="ECO:0008006" key="3">
    <source>
        <dbReference type="Google" id="ProtNLM"/>
    </source>
</evidence>
<dbReference type="RefSeq" id="WP_188367848.1">
    <property type="nucleotide sequence ID" value="NZ_BMDT01000007.1"/>
</dbReference>
<reference evidence="1" key="2">
    <citation type="submission" date="2020-09" db="EMBL/GenBank/DDBJ databases">
        <authorList>
            <person name="Sun Q."/>
            <person name="Sedlacek I."/>
        </authorList>
    </citation>
    <scope>NUCLEOTIDE SEQUENCE</scope>
    <source>
        <strain evidence="1">CCM 8433</strain>
    </source>
</reference>
<gene>
    <name evidence="1" type="ORF">GCM10011482_16680</name>
</gene>